<protein>
    <recommendedName>
        <fullName evidence="5">Coiled-coil domain-containing protein 181</fullName>
    </recommendedName>
</protein>
<dbReference type="EMBL" id="WNYA01000002">
    <property type="protein sequence ID" value="KAG8589690.1"/>
    <property type="molecule type" value="Genomic_DNA"/>
</dbReference>
<keyword evidence="9 14" id="KW-0175">Coiled coil</keyword>
<feature type="compositionally biased region" description="Acidic residues" evidence="15">
    <location>
        <begin position="26"/>
        <end position="40"/>
    </location>
</feature>
<dbReference type="GO" id="GO:0008017">
    <property type="term" value="F:microtubule binding"/>
    <property type="evidence" value="ECO:0007669"/>
    <property type="project" value="InterPro"/>
</dbReference>
<accession>A0AAV7CX12</accession>
<feature type="region of interest" description="Disordered" evidence="15">
    <location>
        <begin position="221"/>
        <end position="289"/>
    </location>
</feature>
<keyword evidence="11" id="KW-0206">Cytoskeleton</keyword>
<evidence type="ECO:0000256" key="15">
    <source>
        <dbReference type="SAM" id="MobiDB-lite"/>
    </source>
</evidence>
<evidence type="ECO:0000256" key="9">
    <source>
        <dbReference type="ARBA" id="ARBA00023054"/>
    </source>
</evidence>
<feature type="region of interest" description="Disordered" evidence="15">
    <location>
        <begin position="20"/>
        <end position="117"/>
    </location>
</feature>
<evidence type="ECO:0000256" key="1">
    <source>
        <dbReference type="ARBA" id="ARBA00002213"/>
    </source>
</evidence>
<comment type="subunit">
    <text evidence="13">Homodimer. Interacts with HOOK1. Interacts with HOOK2. Interacts with HOOK3.</text>
</comment>
<keyword evidence="10" id="KW-0969">Cilium</keyword>
<keyword evidence="8" id="KW-0282">Flagellum</keyword>
<keyword evidence="18" id="KW-1185">Reference proteome</keyword>
<evidence type="ECO:0000313" key="17">
    <source>
        <dbReference type="EMBL" id="KAG8589690.1"/>
    </source>
</evidence>
<keyword evidence="6" id="KW-0963">Cytoplasm</keyword>
<feature type="compositionally biased region" description="Polar residues" evidence="15">
    <location>
        <begin position="223"/>
        <end position="232"/>
    </location>
</feature>
<evidence type="ECO:0000256" key="14">
    <source>
        <dbReference type="SAM" id="Coils"/>
    </source>
</evidence>
<feature type="coiled-coil region" evidence="14">
    <location>
        <begin position="308"/>
        <end position="344"/>
    </location>
</feature>
<evidence type="ECO:0000256" key="4">
    <source>
        <dbReference type="ARBA" id="ARBA00005737"/>
    </source>
</evidence>
<feature type="signal peptide" evidence="16">
    <location>
        <begin position="1"/>
        <end position="18"/>
    </location>
</feature>
<keyword evidence="16" id="KW-0732">Signal</keyword>
<dbReference type="InterPro" id="IPR026687">
    <property type="entry name" value="CCDC181"/>
</dbReference>
<evidence type="ECO:0000256" key="2">
    <source>
        <dbReference type="ARBA" id="ARBA00004230"/>
    </source>
</evidence>
<feature type="chain" id="PRO_5043361394" description="Coiled-coil domain-containing protein 181" evidence="16">
    <location>
        <begin position="19"/>
        <end position="476"/>
    </location>
</feature>
<feature type="compositionally biased region" description="Acidic residues" evidence="15">
    <location>
        <begin position="101"/>
        <end position="111"/>
    </location>
</feature>
<comment type="similarity">
    <text evidence="4">Belongs to the CCDC181 family.</text>
</comment>
<feature type="compositionally biased region" description="Polar residues" evidence="15">
    <location>
        <begin position="246"/>
        <end position="257"/>
    </location>
</feature>
<sequence>MLKIFSFFFLEKLHLLSGKMSKLNESDSDGTPEYEDDFEKDLDWLINEEAEKYRDSMSQEEESSNLNGSRHAVKEENEGDKSSISDDIVHIEPSTNGEVTPDSEEADLEDEEAKRYIAEKIEEANKKLEMETVDENRERKLKFKENLVDLEVPPVDFPDSDRTESFIGDDVVDGMSQLQVDEAPHDRGNSDKDGSSGEESKEAKVLVEKDGKFELVNLRDVENQCSLPPINNHSDGSKSSSHSDRYVTTANGDTKNVNGFMPQPPTNPKVRPNSANLTKSGHKLKPQRRVQSAIVSTRNTTYCLSPEQKELQKRILERQERLRREDEEHKKEQEEQKRRENEMAFKMWLQRKKSQHFQDKRIQQAKVMETSSAPDEERDSHQAYTLWLKRKHKEKMKEKKMEELQRQEYEAFLLEQKDREGAFAQWLRQKRIQKRAEQQAAKERSRKLLLEARRSKQIHNLLYNISDSKSFCYMDR</sequence>
<dbReference type="Proteomes" id="UP000824782">
    <property type="component" value="Unassembled WGS sequence"/>
</dbReference>
<feature type="compositionally biased region" description="Basic and acidic residues" evidence="15">
    <location>
        <begin position="182"/>
        <end position="209"/>
    </location>
</feature>
<comment type="caution">
    <text evidence="17">The sequence shown here is derived from an EMBL/GenBank/DDBJ whole genome shotgun (WGS) entry which is preliminary data.</text>
</comment>
<dbReference type="GO" id="GO:0031514">
    <property type="term" value="C:motile cilium"/>
    <property type="evidence" value="ECO:0007669"/>
    <property type="project" value="UniProtKB-SubCell"/>
</dbReference>
<comment type="subcellular location">
    <subcellularLocation>
        <location evidence="2">Cell projection</location>
        <location evidence="2">Cilium</location>
        <location evidence="2">Flagellum</location>
    </subcellularLocation>
    <subcellularLocation>
        <location evidence="3">Cytoplasm</location>
        <location evidence="3">Cytoskeleton</location>
    </subcellularLocation>
</comment>
<evidence type="ECO:0000256" key="11">
    <source>
        <dbReference type="ARBA" id="ARBA00023212"/>
    </source>
</evidence>
<evidence type="ECO:0000256" key="16">
    <source>
        <dbReference type="SAM" id="SignalP"/>
    </source>
</evidence>
<proteinExistence type="inferred from homology"/>
<dbReference type="PANTHER" id="PTHR14320">
    <property type="entry name" value="COILED-COIL DOMAIN-CONTAINING PROTEIN 181"/>
    <property type="match status" value="1"/>
</dbReference>
<comment type="function">
    <text evidence="1">Microtubule-binding protein that localizes to the microtubular manchette of elongating spermatids.</text>
</comment>
<name>A0AAV7CX12_ENGPU</name>
<evidence type="ECO:0000256" key="3">
    <source>
        <dbReference type="ARBA" id="ARBA00004245"/>
    </source>
</evidence>
<dbReference type="AlphaFoldDB" id="A0AAV7CX12"/>
<evidence type="ECO:0000256" key="13">
    <source>
        <dbReference type="ARBA" id="ARBA00047162"/>
    </source>
</evidence>
<reference evidence="17" key="1">
    <citation type="thesis" date="2020" institute="ProQuest LLC" country="789 East Eisenhower Parkway, Ann Arbor, MI, USA">
        <title>Comparative Genomics and Chromosome Evolution.</title>
        <authorList>
            <person name="Mudd A.B."/>
        </authorList>
    </citation>
    <scope>NUCLEOTIDE SEQUENCE</scope>
    <source>
        <strain evidence="17">237g6f4</strain>
        <tissue evidence="17">Blood</tissue>
    </source>
</reference>
<dbReference type="GO" id="GO:0005874">
    <property type="term" value="C:microtubule"/>
    <property type="evidence" value="ECO:0007669"/>
    <property type="project" value="UniProtKB-KW"/>
</dbReference>
<evidence type="ECO:0000256" key="5">
    <source>
        <dbReference type="ARBA" id="ARBA00022306"/>
    </source>
</evidence>
<organism evidence="17 18">
    <name type="scientific">Engystomops pustulosus</name>
    <name type="common">Tungara frog</name>
    <name type="synonym">Physalaemus pustulosus</name>
    <dbReference type="NCBI Taxonomy" id="76066"/>
    <lineage>
        <taxon>Eukaryota</taxon>
        <taxon>Metazoa</taxon>
        <taxon>Chordata</taxon>
        <taxon>Craniata</taxon>
        <taxon>Vertebrata</taxon>
        <taxon>Euteleostomi</taxon>
        <taxon>Amphibia</taxon>
        <taxon>Batrachia</taxon>
        <taxon>Anura</taxon>
        <taxon>Neobatrachia</taxon>
        <taxon>Hyloidea</taxon>
        <taxon>Leptodactylidae</taxon>
        <taxon>Leiuperinae</taxon>
        <taxon>Engystomops</taxon>
    </lineage>
</organism>
<keyword evidence="7" id="KW-0493">Microtubule</keyword>
<evidence type="ECO:0000256" key="8">
    <source>
        <dbReference type="ARBA" id="ARBA00022846"/>
    </source>
</evidence>
<keyword evidence="12" id="KW-0966">Cell projection</keyword>
<feature type="region of interest" description="Disordered" evidence="15">
    <location>
        <begin position="152"/>
        <end position="209"/>
    </location>
</feature>
<evidence type="ECO:0000313" key="18">
    <source>
        <dbReference type="Proteomes" id="UP000824782"/>
    </source>
</evidence>
<evidence type="ECO:0000256" key="10">
    <source>
        <dbReference type="ARBA" id="ARBA00023069"/>
    </source>
</evidence>
<evidence type="ECO:0000256" key="6">
    <source>
        <dbReference type="ARBA" id="ARBA00022490"/>
    </source>
</evidence>
<dbReference type="PANTHER" id="PTHR14320:SF2">
    <property type="entry name" value="COILED-COIL DOMAIN-CONTAINING PROTEIN 181"/>
    <property type="match status" value="1"/>
</dbReference>
<feature type="compositionally biased region" description="Basic and acidic residues" evidence="15">
    <location>
        <begin position="72"/>
        <end position="90"/>
    </location>
</feature>
<gene>
    <name evidence="17" type="ORF">GDO81_006496</name>
</gene>
<evidence type="ECO:0000256" key="12">
    <source>
        <dbReference type="ARBA" id="ARBA00023273"/>
    </source>
</evidence>
<evidence type="ECO:0000256" key="7">
    <source>
        <dbReference type="ARBA" id="ARBA00022701"/>
    </source>
</evidence>